<organism evidence="1 2">
    <name type="scientific">Mariniflexile soesokkakense</name>
    <dbReference type="NCBI Taxonomy" id="1343160"/>
    <lineage>
        <taxon>Bacteria</taxon>
        <taxon>Pseudomonadati</taxon>
        <taxon>Bacteroidota</taxon>
        <taxon>Flavobacteriia</taxon>
        <taxon>Flavobacteriales</taxon>
        <taxon>Flavobacteriaceae</taxon>
        <taxon>Mariniflexile</taxon>
    </lineage>
</organism>
<proteinExistence type="predicted"/>
<sequence length="44" mass="5239">MHDIHELIILDVQNEHDLEHDLEHKPLFSKPKIYDADGDLSKCW</sequence>
<protein>
    <submittedName>
        <fullName evidence="1">Uncharacterized protein</fullName>
    </submittedName>
</protein>
<comment type="caution">
    <text evidence="1">The sequence shown here is derived from an EMBL/GenBank/DDBJ whole genome shotgun (WGS) entry which is preliminary data.</text>
</comment>
<evidence type="ECO:0000313" key="2">
    <source>
        <dbReference type="Proteomes" id="UP001416393"/>
    </source>
</evidence>
<keyword evidence="2" id="KW-1185">Reference proteome</keyword>
<gene>
    <name evidence="1" type="ORF">VP395_01640</name>
</gene>
<dbReference type="RefSeq" id="WP_346239962.1">
    <property type="nucleotide sequence ID" value="NZ_JAZHYP010000001.1"/>
</dbReference>
<evidence type="ECO:0000313" key="1">
    <source>
        <dbReference type="EMBL" id="MEN3322417.1"/>
    </source>
</evidence>
<accession>A0ABV0A628</accession>
<name>A0ABV0A628_9FLAO</name>
<dbReference type="EMBL" id="JAZHYP010000001">
    <property type="protein sequence ID" value="MEN3322417.1"/>
    <property type="molecule type" value="Genomic_DNA"/>
</dbReference>
<reference evidence="1 2" key="1">
    <citation type="submission" date="2024-01" db="EMBL/GenBank/DDBJ databases">
        <title>Mariniflexile litorale sp. nov., isolated from the shallow sediments of the Sea of Japan.</title>
        <authorList>
            <person name="Romanenko L."/>
            <person name="Bystritskaya E."/>
            <person name="Isaeva M."/>
        </authorList>
    </citation>
    <scope>NUCLEOTIDE SEQUENCE [LARGE SCALE GENOMIC DNA]</scope>
    <source>
        <strain evidence="1 2">KCTC 32427</strain>
    </source>
</reference>
<dbReference type="Proteomes" id="UP001416393">
    <property type="component" value="Unassembled WGS sequence"/>
</dbReference>